<sequence length="197" mass="23128">HRFVYSLNFIAIVSSKCGKYTPFYFEIHQMIKKYHRIVSIQFQGTCNSVRTNSFSFSSLNLSIKELKASFNCFSFHFIESSLSNSAHLPWANLSSFLSDSLLIKLLKTLSINNIIIKIYMKSLDQILEDIAIYPLTILKHYPNISFNLFYSIVFSKFDGKKYTQQQFLFGASQYQIIFLIFDKKDFFQTIKKKDFLF</sequence>
<dbReference type="EMBL" id="ASPP01041467">
    <property type="protein sequence ID" value="ETO00280.1"/>
    <property type="molecule type" value="Genomic_DNA"/>
</dbReference>
<accession>X6LHT5</accession>
<protein>
    <submittedName>
        <fullName evidence="1">Uncharacterized protein</fullName>
    </submittedName>
</protein>
<reference evidence="1 2" key="1">
    <citation type="journal article" date="2013" name="Curr. Biol.">
        <title>The Genome of the Foraminiferan Reticulomyxa filosa.</title>
        <authorList>
            <person name="Glockner G."/>
            <person name="Hulsmann N."/>
            <person name="Schleicher M."/>
            <person name="Noegel A.A."/>
            <person name="Eichinger L."/>
            <person name="Gallinger C."/>
            <person name="Pawlowski J."/>
            <person name="Sierra R."/>
            <person name="Euteneuer U."/>
            <person name="Pillet L."/>
            <person name="Moustafa A."/>
            <person name="Platzer M."/>
            <person name="Groth M."/>
            <person name="Szafranski K."/>
            <person name="Schliwa M."/>
        </authorList>
    </citation>
    <scope>NUCLEOTIDE SEQUENCE [LARGE SCALE GENOMIC DNA]</scope>
</reference>
<evidence type="ECO:0000313" key="1">
    <source>
        <dbReference type="EMBL" id="ETO00280.1"/>
    </source>
</evidence>
<gene>
    <name evidence="1" type="ORF">RFI_37167</name>
</gene>
<feature type="non-terminal residue" evidence="1">
    <location>
        <position position="1"/>
    </location>
</feature>
<name>X6LHT5_RETFI</name>
<keyword evidence="2" id="KW-1185">Reference proteome</keyword>
<organism evidence="1 2">
    <name type="scientific">Reticulomyxa filosa</name>
    <dbReference type="NCBI Taxonomy" id="46433"/>
    <lineage>
        <taxon>Eukaryota</taxon>
        <taxon>Sar</taxon>
        <taxon>Rhizaria</taxon>
        <taxon>Retaria</taxon>
        <taxon>Foraminifera</taxon>
        <taxon>Monothalamids</taxon>
        <taxon>Reticulomyxidae</taxon>
        <taxon>Reticulomyxa</taxon>
    </lineage>
</organism>
<comment type="caution">
    <text evidence="1">The sequence shown here is derived from an EMBL/GenBank/DDBJ whole genome shotgun (WGS) entry which is preliminary data.</text>
</comment>
<evidence type="ECO:0000313" key="2">
    <source>
        <dbReference type="Proteomes" id="UP000023152"/>
    </source>
</evidence>
<dbReference type="Proteomes" id="UP000023152">
    <property type="component" value="Unassembled WGS sequence"/>
</dbReference>
<dbReference type="AlphaFoldDB" id="X6LHT5"/>
<proteinExistence type="predicted"/>